<protein>
    <submittedName>
        <fullName evidence="2">Uncharacterized protein</fullName>
    </submittedName>
</protein>
<proteinExistence type="predicted"/>
<evidence type="ECO:0000313" key="2">
    <source>
        <dbReference type="EMBL" id="KFD63192.1"/>
    </source>
</evidence>
<dbReference type="Proteomes" id="UP000030758">
    <property type="component" value="Unassembled WGS sequence"/>
</dbReference>
<reference evidence="2" key="1">
    <citation type="journal article" date="2014" name="Nat. Genet.">
        <title>Genome and transcriptome of the porcine whipworm Trichuris suis.</title>
        <authorList>
            <person name="Jex A.R."/>
            <person name="Nejsum P."/>
            <person name="Schwarz E.M."/>
            <person name="Hu L."/>
            <person name="Young N.D."/>
            <person name="Hall R.S."/>
            <person name="Korhonen P.K."/>
            <person name="Liao S."/>
            <person name="Thamsborg S."/>
            <person name="Xia J."/>
            <person name="Xu P."/>
            <person name="Wang S."/>
            <person name="Scheerlinck J.P."/>
            <person name="Hofmann A."/>
            <person name="Sternberg P.W."/>
            <person name="Wang J."/>
            <person name="Gasser R.B."/>
        </authorList>
    </citation>
    <scope>NUCLEOTIDE SEQUENCE [LARGE SCALE GENOMIC DNA]</scope>
    <source>
        <strain evidence="2">DCEP-RM93F</strain>
    </source>
</reference>
<organism evidence="2">
    <name type="scientific">Trichuris suis</name>
    <name type="common">pig whipworm</name>
    <dbReference type="NCBI Taxonomy" id="68888"/>
    <lineage>
        <taxon>Eukaryota</taxon>
        <taxon>Metazoa</taxon>
        <taxon>Ecdysozoa</taxon>
        <taxon>Nematoda</taxon>
        <taxon>Enoplea</taxon>
        <taxon>Dorylaimia</taxon>
        <taxon>Trichinellida</taxon>
        <taxon>Trichuridae</taxon>
        <taxon>Trichuris</taxon>
    </lineage>
</organism>
<gene>
    <name evidence="2" type="ORF">M514_24667</name>
    <name evidence="1" type="ORF">M514_28476</name>
</gene>
<dbReference type="EMBL" id="KL368110">
    <property type="protein sequence ID" value="KFD59345.1"/>
    <property type="molecule type" value="Genomic_DNA"/>
</dbReference>
<dbReference type="EMBL" id="KL367579">
    <property type="protein sequence ID" value="KFD63192.1"/>
    <property type="molecule type" value="Genomic_DNA"/>
</dbReference>
<dbReference type="AlphaFoldDB" id="A0A085N146"/>
<accession>A0A085N146</accession>
<sequence>MGADQTNNFAEAAHRRIRREFRGDHPTLWKFIDGLRRVQAGRDQHYEEYIGGDEPPHKRLKYVRTDNRILARRLDHENLTEYLRGITHNFSMPD</sequence>
<evidence type="ECO:0000313" key="1">
    <source>
        <dbReference type="EMBL" id="KFD59345.1"/>
    </source>
</evidence>
<name>A0A085N146_9BILA</name>